<evidence type="ECO:0000313" key="1">
    <source>
        <dbReference type="EMBL" id="WZN41297.1"/>
    </source>
</evidence>
<keyword evidence="2" id="KW-1185">Reference proteome</keyword>
<evidence type="ECO:0000313" key="2">
    <source>
        <dbReference type="Proteomes" id="UP001485459"/>
    </source>
</evidence>
<dbReference type="RefSeq" id="WP_341836152.1">
    <property type="nucleotide sequence ID" value="NZ_CP149822.1"/>
</dbReference>
<gene>
    <name evidence="1" type="ORF">WJU16_25365</name>
</gene>
<protein>
    <submittedName>
        <fullName evidence="1">Uncharacterized protein</fullName>
    </submittedName>
</protein>
<sequence>MKKCLAVILLIAYITSGAELRELMKLPVLIQHYQEHRQLDGRITFTQFIIDHYNNIPHTDNDEDRDNQLPFKKVDSSIFSSPVVPATFAAELRKPVIPLAVDEPYPKNDNLIPSANISIIWHPPRSGMNTLV</sequence>
<name>A0ABZ2YND5_9BACT</name>
<dbReference type="EMBL" id="CP149822">
    <property type="protein sequence ID" value="WZN41297.1"/>
    <property type="molecule type" value="Genomic_DNA"/>
</dbReference>
<accession>A0ABZ2YND5</accession>
<dbReference type="Proteomes" id="UP001485459">
    <property type="component" value="Chromosome"/>
</dbReference>
<reference evidence="2" key="1">
    <citation type="submission" date="2024-03" db="EMBL/GenBank/DDBJ databases">
        <title>Chitinophaga horti sp. nov., isolated from garden soil.</title>
        <authorList>
            <person name="Lee D.S."/>
            <person name="Han D.M."/>
            <person name="Baek J.H."/>
            <person name="Choi D.G."/>
            <person name="Jeon J.H."/>
            <person name="Jeon C.O."/>
        </authorList>
    </citation>
    <scope>NUCLEOTIDE SEQUENCE [LARGE SCALE GENOMIC DNA]</scope>
    <source>
        <strain evidence="2">GPA1</strain>
    </source>
</reference>
<organism evidence="1 2">
    <name type="scientific">Chitinophaga pollutisoli</name>
    <dbReference type="NCBI Taxonomy" id="3133966"/>
    <lineage>
        <taxon>Bacteria</taxon>
        <taxon>Pseudomonadati</taxon>
        <taxon>Bacteroidota</taxon>
        <taxon>Chitinophagia</taxon>
        <taxon>Chitinophagales</taxon>
        <taxon>Chitinophagaceae</taxon>
        <taxon>Chitinophaga</taxon>
    </lineage>
</organism>
<proteinExistence type="predicted"/>